<sequence>MAWWLLLLICPLMMIFMMKGMHGGHGNHQEVSQEDFEELKTKNQQLSQELNEIKSKLK</sequence>
<accession>A0A1X6WLJ0</accession>
<dbReference type="Pfam" id="PF11666">
    <property type="entry name" value="DUF2933"/>
    <property type="match status" value="1"/>
</dbReference>
<evidence type="ECO:0000256" key="1">
    <source>
        <dbReference type="SAM" id="Coils"/>
    </source>
</evidence>
<protein>
    <recommendedName>
        <fullName evidence="4">DUF2933 domain-containing protein</fullName>
    </recommendedName>
</protein>
<dbReference type="Proteomes" id="UP000195918">
    <property type="component" value="Unassembled WGS sequence"/>
</dbReference>
<evidence type="ECO:0008006" key="4">
    <source>
        <dbReference type="Google" id="ProtNLM"/>
    </source>
</evidence>
<evidence type="ECO:0000313" key="3">
    <source>
        <dbReference type="Proteomes" id="UP000195918"/>
    </source>
</evidence>
<dbReference type="InterPro" id="IPR021682">
    <property type="entry name" value="DUF2933"/>
</dbReference>
<dbReference type="RefSeq" id="WP_086950774.1">
    <property type="nucleotide sequence ID" value="NZ_FWFD01000007.1"/>
</dbReference>
<feature type="coiled-coil region" evidence="1">
    <location>
        <begin position="29"/>
        <end position="56"/>
    </location>
</feature>
<evidence type="ECO:0000313" key="2">
    <source>
        <dbReference type="EMBL" id="SLM85135.1"/>
    </source>
</evidence>
<dbReference type="EMBL" id="FWFD01000007">
    <property type="protein sequence ID" value="SLM85135.1"/>
    <property type="molecule type" value="Genomic_DNA"/>
</dbReference>
<keyword evidence="1" id="KW-0175">Coiled coil</keyword>
<gene>
    <name evidence="2" type="ORF">FM121_03490</name>
</gene>
<proteinExistence type="predicted"/>
<keyword evidence="3" id="KW-1185">Reference proteome</keyword>
<dbReference type="AlphaFoldDB" id="A0A1X6WLJ0"/>
<name>A0A1X6WLJ0_9ENTE</name>
<reference evidence="3" key="1">
    <citation type="submission" date="2017-02" db="EMBL/GenBank/DDBJ databases">
        <authorList>
            <person name="Dridi B."/>
        </authorList>
    </citation>
    <scope>NUCLEOTIDE SEQUENCE [LARGE SCALE GENOMIC DNA]</scope>
    <source>
        <strain evidence="3">bH819</strain>
    </source>
</reference>
<organism evidence="2 3">
    <name type="scientific">Vagococcus fluvialis bH819</name>
    <dbReference type="NCBI Taxonomy" id="1255619"/>
    <lineage>
        <taxon>Bacteria</taxon>
        <taxon>Bacillati</taxon>
        <taxon>Bacillota</taxon>
        <taxon>Bacilli</taxon>
        <taxon>Lactobacillales</taxon>
        <taxon>Enterococcaceae</taxon>
        <taxon>Vagococcus</taxon>
    </lineage>
</organism>